<evidence type="ECO:0000256" key="5">
    <source>
        <dbReference type="ARBA" id="ARBA00022840"/>
    </source>
</evidence>
<dbReference type="SUPFAM" id="SSF56112">
    <property type="entry name" value="Protein kinase-like (PK-like)"/>
    <property type="match status" value="1"/>
</dbReference>
<dbReference type="GO" id="GO:0004674">
    <property type="term" value="F:protein serine/threonine kinase activity"/>
    <property type="evidence" value="ECO:0007669"/>
    <property type="project" value="UniProtKB-KW"/>
</dbReference>
<keyword evidence="2" id="KW-0808">Transferase</keyword>
<keyword evidence="4 8" id="KW-0418">Kinase</keyword>
<evidence type="ECO:0000259" key="7">
    <source>
        <dbReference type="PROSITE" id="PS51285"/>
    </source>
</evidence>
<feature type="domain" description="AGC-kinase C-terminal" evidence="7">
    <location>
        <begin position="224"/>
        <end position="287"/>
    </location>
</feature>
<dbReference type="AlphaFoldDB" id="L2GQV3"/>
<keyword evidence="3" id="KW-0547">Nucleotide-binding</keyword>
<evidence type="ECO:0000256" key="4">
    <source>
        <dbReference type="ARBA" id="ARBA00022777"/>
    </source>
</evidence>
<reference evidence="9" key="1">
    <citation type="submission" date="2011-05" db="EMBL/GenBank/DDBJ databases">
        <title>The genome sequence of Vittaforma corneae strain ATCC 50505.</title>
        <authorList>
            <consortium name="The Broad Institute Genome Sequencing Platform"/>
            <person name="Cuomo C."/>
            <person name="Didier E."/>
            <person name="Bowers L."/>
            <person name="Young S.K."/>
            <person name="Zeng Q."/>
            <person name="Gargeya S."/>
            <person name="Fitzgerald M."/>
            <person name="Haas B."/>
            <person name="Abouelleil A."/>
            <person name="Alvarado L."/>
            <person name="Arachchi H.M."/>
            <person name="Berlin A."/>
            <person name="Chapman S.B."/>
            <person name="Gearin G."/>
            <person name="Goldberg J."/>
            <person name="Griggs A."/>
            <person name="Gujja S."/>
            <person name="Hansen M."/>
            <person name="Heiman D."/>
            <person name="Howarth C."/>
            <person name="Larimer J."/>
            <person name="Lui A."/>
            <person name="MacDonald P.J.P."/>
            <person name="McCowen C."/>
            <person name="Montmayeur A."/>
            <person name="Murphy C."/>
            <person name="Neiman D."/>
            <person name="Pearson M."/>
            <person name="Priest M."/>
            <person name="Roberts A."/>
            <person name="Saif S."/>
            <person name="Shea T."/>
            <person name="Sisk P."/>
            <person name="Stolte C."/>
            <person name="Sykes S."/>
            <person name="Wortman J."/>
            <person name="Nusbaum C."/>
            <person name="Birren B."/>
        </authorList>
    </citation>
    <scope>NUCLEOTIDE SEQUENCE [LARGE SCALE GENOMIC DNA]</scope>
    <source>
        <strain evidence="9">ATCC 50505</strain>
    </source>
</reference>
<evidence type="ECO:0000256" key="3">
    <source>
        <dbReference type="ARBA" id="ARBA00022741"/>
    </source>
</evidence>
<dbReference type="PROSITE" id="PS51285">
    <property type="entry name" value="AGC_KINASE_CTER"/>
    <property type="match status" value="1"/>
</dbReference>
<dbReference type="InterPro" id="IPR011009">
    <property type="entry name" value="Kinase-like_dom_sf"/>
</dbReference>
<name>L2GQV3_VITCO</name>
<gene>
    <name evidence="8" type="ORF">VICG_00007</name>
</gene>
<dbReference type="GeneID" id="19880725"/>
<keyword evidence="9" id="KW-1185">Reference proteome</keyword>
<evidence type="ECO:0000313" key="8">
    <source>
        <dbReference type="EMBL" id="ELA42692.1"/>
    </source>
</evidence>
<dbReference type="InterPro" id="IPR000719">
    <property type="entry name" value="Prot_kinase_dom"/>
</dbReference>
<dbReference type="HOGENOM" id="CLU_000288_63_5_1"/>
<dbReference type="STRING" id="993615.L2GQV3"/>
<keyword evidence="5" id="KW-0067">ATP-binding</keyword>
<dbReference type="Gene3D" id="3.30.200.20">
    <property type="entry name" value="Phosphorylase Kinase, domain 1"/>
    <property type="match status" value="1"/>
</dbReference>
<dbReference type="OMA" id="IRNEGCI"/>
<dbReference type="OrthoDB" id="63267at2759"/>
<protein>
    <submittedName>
        <fullName evidence="8">AGC protein kinase</fullName>
    </submittedName>
</protein>
<sequence length="287" mass="33530">MKKMLIIQNKTDEDMVMFELMIRSEIRHPFLINQVCAFQDYDNLYYITEYAPTLLLKSNILPKKFSCEITKFYAAEMFLCLKYLHSKGQNYTFLSSKNIFLSTGGHIKLGYSFCNCIECSNNGVLDDLEYLSPDYLENNRFGYMSDYWSLGIVIYQMIHGYTPFLCESMDLTMAEIKRCKLVIQEVVSEDTHSILHMLIDRNLMTKYPTCKALEDAIMKHSFFAEIDWVKLENKEYEPPFIIKLPEYDIKASPNLNLLYTSDCCGEGKDGYGNIFTSYNTVHFLKKK</sequence>
<organism evidence="8 9">
    <name type="scientific">Vittaforma corneae (strain ATCC 50505)</name>
    <name type="common">Microsporidian parasite</name>
    <name type="synonym">Nosema corneum</name>
    <dbReference type="NCBI Taxonomy" id="993615"/>
    <lineage>
        <taxon>Eukaryota</taxon>
        <taxon>Fungi</taxon>
        <taxon>Fungi incertae sedis</taxon>
        <taxon>Microsporidia</taxon>
        <taxon>Nosematidae</taxon>
        <taxon>Vittaforma</taxon>
    </lineage>
</organism>
<feature type="domain" description="Protein kinase" evidence="6">
    <location>
        <begin position="1"/>
        <end position="223"/>
    </location>
</feature>
<dbReference type="Gene3D" id="1.10.510.10">
    <property type="entry name" value="Transferase(Phosphotransferase) domain 1"/>
    <property type="match status" value="1"/>
</dbReference>
<dbReference type="VEuPathDB" id="MicrosporidiaDB:VICG_00007"/>
<dbReference type="PROSITE" id="PS50011">
    <property type="entry name" value="PROTEIN_KINASE_DOM"/>
    <property type="match status" value="1"/>
</dbReference>
<keyword evidence="1" id="KW-0723">Serine/threonine-protein kinase</keyword>
<dbReference type="SMART" id="SM00220">
    <property type="entry name" value="S_TKc"/>
    <property type="match status" value="1"/>
</dbReference>
<dbReference type="InParanoid" id="L2GQV3"/>
<dbReference type="InterPro" id="IPR000961">
    <property type="entry name" value="AGC-kinase_C"/>
</dbReference>
<dbReference type="Pfam" id="PF00069">
    <property type="entry name" value="Pkinase"/>
    <property type="match status" value="1"/>
</dbReference>
<dbReference type="PANTHER" id="PTHR24351">
    <property type="entry name" value="RIBOSOMAL PROTEIN S6 KINASE"/>
    <property type="match status" value="1"/>
</dbReference>
<dbReference type="GO" id="GO:0005524">
    <property type="term" value="F:ATP binding"/>
    <property type="evidence" value="ECO:0007669"/>
    <property type="project" value="UniProtKB-KW"/>
</dbReference>
<dbReference type="EMBL" id="JH370130">
    <property type="protein sequence ID" value="ELA42692.1"/>
    <property type="molecule type" value="Genomic_DNA"/>
</dbReference>
<dbReference type="Proteomes" id="UP000011082">
    <property type="component" value="Unassembled WGS sequence"/>
</dbReference>
<evidence type="ECO:0000256" key="1">
    <source>
        <dbReference type="ARBA" id="ARBA00022527"/>
    </source>
</evidence>
<accession>L2GQV3</accession>
<dbReference type="RefSeq" id="XP_007603460.1">
    <property type="nucleotide sequence ID" value="XM_007603398.1"/>
</dbReference>
<evidence type="ECO:0000313" key="9">
    <source>
        <dbReference type="Proteomes" id="UP000011082"/>
    </source>
</evidence>
<proteinExistence type="predicted"/>
<evidence type="ECO:0000256" key="2">
    <source>
        <dbReference type="ARBA" id="ARBA00022679"/>
    </source>
</evidence>
<evidence type="ECO:0000259" key="6">
    <source>
        <dbReference type="PROSITE" id="PS50011"/>
    </source>
</evidence>